<comment type="caution">
    <text evidence="2">The sequence shown here is derived from an EMBL/GenBank/DDBJ whole genome shotgun (WGS) entry which is preliminary data.</text>
</comment>
<dbReference type="AlphaFoldDB" id="A0A2M9HGW1"/>
<dbReference type="Proteomes" id="UP000231451">
    <property type="component" value="Unassembled WGS sequence"/>
</dbReference>
<feature type="signal peptide" evidence="1">
    <location>
        <begin position="1"/>
        <end position="24"/>
    </location>
</feature>
<evidence type="ECO:0000313" key="2">
    <source>
        <dbReference type="EMBL" id="PJM76023.1"/>
    </source>
</evidence>
<proteinExistence type="predicted"/>
<evidence type="ECO:0008006" key="4">
    <source>
        <dbReference type="Google" id="ProtNLM"/>
    </source>
</evidence>
<evidence type="ECO:0000313" key="3">
    <source>
        <dbReference type="Proteomes" id="UP000231451"/>
    </source>
</evidence>
<organism evidence="2 3">
    <name type="scientific">Bifidobacterium simiarum</name>
    <dbReference type="NCBI Taxonomy" id="2045441"/>
    <lineage>
        <taxon>Bacteria</taxon>
        <taxon>Bacillati</taxon>
        <taxon>Actinomycetota</taxon>
        <taxon>Actinomycetes</taxon>
        <taxon>Bifidobacteriales</taxon>
        <taxon>Bifidobacteriaceae</taxon>
        <taxon>Bifidobacterium</taxon>
    </lineage>
</organism>
<gene>
    <name evidence="2" type="ORF">CSQ87_00275</name>
</gene>
<feature type="chain" id="PRO_5014786615" description="WXG100 family type VII secretion target" evidence="1">
    <location>
        <begin position="25"/>
        <end position="83"/>
    </location>
</feature>
<dbReference type="EMBL" id="PEBK01000001">
    <property type="protein sequence ID" value="PJM76023.1"/>
    <property type="molecule type" value="Genomic_DNA"/>
</dbReference>
<keyword evidence="1" id="KW-0732">Signal</keyword>
<evidence type="ECO:0000256" key="1">
    <source>
        <dbReference type="SAM" id="SignalP"/>
    </source>
</evidence>
<protein>
    <recommendedName>
        <fullName evidence="4">WXG100 family type VII secretion target</fullName>
    </recommendedName>
</protein>
<keyword evidence="3" id="KW-1185">Reference proteome</keyword>
<accession>A0A2M9HGW1</accession>
<name>A0A2M9HGW1_9BIFI</name>
<reference evidence="2 3" key="1">
    <citation type="submission" date="2017-10" db="EMBL/GenBank/DDBJ databases">
        <title>Draft genome sequences of strains TRE 1, TRE 9, TRE H and TRI 7, isolated from tamarins, belonging to four potential novel Bifidobacterium species.</title>
        <authorList>
            <person name="Mattarelli P."/>
            <person name="Modesto M."/>
            <person name="Puglisi E."/>
            <person name="Morelli L."/>
            <person name="Spezio C."/>
            <person name="Bonetti A."/>
            <person name="Sandri C."/>
        </authorList>
    </citation>
    <scope>NUCLEOTIDE SEQUENCE [LARGE SCALE GENOMIC DNA]</scope>
    <source>
        <strain evidence="3">TRI7</strain>
    </source>
</reference>
<sequence>MSSCPCGMVLAESRSMLASLSASAAAIARDASDALRSASSLTWEGTAGDLFRRDVDRAAVLATEAERGAHETAALIAGAGALS</sequence>